<dbReference type="Pfam" id="PF01042">
    <property type="entry name" value="Ribonuc_L-PSP"/>
    <property type="match status" value="1"/>
</dbReference>
<protein>
    <submittedName>
        <fullName evidence="2">Endoribonuclease L-PSP</fullName>
    </submittedName>
</protein>
<dbReference type="InterPro" id="IPR006056">
    <property type="entry name" value="RidA"/>
</dbReference>
<accession>A0A0G4K8G8</accession>
<dbReference type="AlphaFoldDB" id="A0A0G4K8G8"/>
<evidence type="ECO:0000256" key="1">
    <source>
        <dbReference type="ARBA" id="ARBA00010552"/>
    </source>
</evidence>
<dbReference type="PROSITE" id="PS01094">
    <property type="entry name" value="UPF0076"/>
    <property type="match status" value="1"/>
</dbReference>
<dbReference type="PANTHER" id="PTHR11803:SF58">
    <property type="entry name" value="PROTEIN HMF1-RELATED"/>
    <property type="match status" value="1"/>
</dbReference>
<keyword evidence="3" id="KW-1185">Reference proteome</keyword>
<dbReference type="InterPro" id="IPR006175">
    <property type="entry name" value="YjgF/YER057c/UK114"/>
</dbReference>
<gene>
    <name evidence="2" type="ORF">BRSU_1916</name>
</gene>
<proteinExistence type="inferred from homology"/>
<dbReference type="FunFam" id="3.30.1330.40:FF:000001">
    <property type="entry name" value="L-PSP family endoribonuclease"/>
    <property type="match status" value="1"/>
</dbReference>
<dbReference type="InterPro" id="IPR019897">
    <property type="entry name" value="RidA_CS"/>
</dbReference>
<dbReference type="RefSeq" id="WP_048595071.1">
    <property type="nucleotide sequence ID" value="NZ_CVLB01000001.1"/>
</dbReference>
<reference evidence="3" key="1">
    <citation type="submission" date="2015-04" db="EMBL/GenBank/DDBJ databases">
        <authorList>
            <person name="Mushtaq Mamoona"/>
        </authorList>
    </citation>
    <scope>NUCLEOTIDE SEQUENCE [LARGE SCALE GENOMIC DNA]</scope>
    <source>
        <strain evidence="3">AN4859/03</strain>
    </source>
</reference>
<evidence type="ECO:0000313" key="3">
    <source>
        <dbReference type="Proteomes" id="UP000043763"/>
    </source>
</evidence>
<dbReference type="Gene3D" id="3.30.1330.40">
    <property type="entry name" value="RutC-like"/>
    <property type="match status" value="1"/>
</dbReference>
<dbReference type="NCBIfam" id="TIGR00004">
    <property type="entry name" value="Rid family detoxifying hydrolase"/>
    <property type="match status" value="1"/>
</dbReference>
<dbReference type="SUPFAM" id="SSF55298">
    <property type="entry name" value="YjgF-like"/>
    <property type="match status" value="1"/>
</dbReference>
<dbReference type="GO" id="GO:0005829">
    <property type="term" value="C:cytosol"/>
    <property type="evidence" value="ECO:0007669"/>
    <property type="project" value="TreeGrafter"/>
</dbReference>
<dbReference type="OrthoDB" id="9803101at2"/>
<dbReference type="EMBL" id="CVLB01000001">
    <property type="protein sequence ID" value="CRF34165.1"/>
    <property type="molecule type" value="Genomic_DNA"/>
</dbReference>
<dbReference type="PANTHER" id="PTHR11803">
    <property type="entry name" value="2-IMINOBUTANOATE/2-IMINOPROPANOATE DEAMINASE RIDA"/>
    <property type="match status" value="1"/>
</dbReference>
<dbReference type="GO" id="GO:0019239">
    <property type="term" value="F:deaminase activity"/>
    <property type="evidence" value="ECO:0007669"/>
    <property type="project" value="TreeGrafter"/>
</dbReference>
<dbReference type="InterPro" id="IPR035959">
    <property type="entry name" value="RutC-like_sf"/>
</dbReference>
<comment type="similarity">
    <text evidence="1">Belongs to the RutC family.</text>
</comment>
<name>A0A0G4K8G8_9SPIR</name>
<evidence type="ECO:0000313" key="2">
    <source>
        <dbReference type="EMBL" id="CRF34165.1"/>
    </source>
</evidence>
<sequence length="127" mass="13933">MDKKIIKTHKAPQAIGPYSQAVKSGNFIFASGQIPLDPVSGEMAENDIKKQTERVMENIKGLLESENLTMANIIKTTCFLTDMSNFAAFNEVYANYFPENPPARSTVAIKALPKDALVEVEIIAVIS</sequence>
<dbReference type="CDD" id="cd00448">
    <property type="entry name" value="YjgF_YER057c_UK114_family"/>
    <property type="match status" value="1"/>
</dbReference>
<organism evidence="2 3">
    <name type="scientific">Brachyspira suanatina</name>
    <dbReference type="NCBI Taxonomy" id="381802"/>
    <lineage>
        <taxon>Bacteria</taxon>
        <taxon>Pseudomonadati</taxon>
        <taxon>Spirochaetota</taxon>
        <taxon>Spirochaetia</taxon>
        <taxon>Brachyspirales</taxon>
        <taxon>Brachyspiraceae</taxon>
        <taxon>Brachyspira</taxon>
    </lineage>
</organism>
<dbReference type="Proteomes" id="UP000043763">
    <property type="component" value="Unassembled WGS sequence"/>
</dbReference>